<evidence type="ECO:0000259" key="6">
    <source>
        <dbReference type="PROSITE" id="PS50865"/>
    </source>
</evidence>
<dbReference type="PANTHER" id="PTHR10237:SF14">
    <property type="entry name" value="MYND-TYPE DOMAIN-CONTAINING PROTEIN"/>
    <property type="match status" value="1"/>
</dbReference>
<proteinExistence type="predicted"/>
<dbReference type="STRING" id="205917.A0A4Y9YXX5"/>
<keyword evidence="8" id="KW-1185">Reference proteome</keyword>
<dbReference type="Proteomes" id="UP000298327">
    <property type="component" value="Unassembled WGS sequence"/>
</dbReference>
<comment type="caution">
    <text evidence="7">The sequence shown here is derived from an EMBL/GenBank/DDBJ whole genome shotgun (WGS) entry which is preliminary data.</text>
</comment>
<dbReference type="PROSITE" id="PS50865">
    <property type="entry name" value="ZF_MYND_2"/>
    <property type="match status" value="1"/>
</dbReference>
<evidence type="ECO:0000313" key="8">
    <source>
        <dbReference type="Proteomes" id="UP000298327"/>
    </source>
</evidence>
<dbReference type="SUPFAM" id="SSF144232">
    <property type="entry name" value="HIT/MYND zinc finger-like"/>
    <property type="match status" value="1"/>
</dbReference>
<dbReference type="SMART" id="SM00248">
    <property type="entry name" value="ANK"/>
    <property type="match status" value="2"/>
</dbReference>
<dbReference type="InterPro" id="IPR002893">
    <property type="entry name" value="Znf_MYND"/>
</dbReference>
<keyword evidence="4" id="KW-0040">ANK repeat</keyword>
<dbReference type="EMBL" id="SEOQ01000232">
    <property type="protein sequence ID" value="TFY66607.1"/>
    <property type="molecule type" value="Genomic_DNA"/>
</dbReference>
<name>A0A4Y9YXX5_9AGAM</name>
<dbReference type="PROSITE" id="PS50297">
    <property type="entry name" value="ANK_REP_REGION"/>
    <property type="match status" value="1"/>
</dbReference>
<gene>
    <name evidence="7" type="ORF">EVG20_g4479</name>
</gene>
<dbReference type="InterPro" id="IPR002110">
    <property type="entry name" value="Ankyrin_rpt"/>
</dbReference>
<feature type="repeat" description="ANK" evidence="4">
    <location>
        <begin position="134"/>
        <end position="165"/>
    </location>
</feature>
<feature type="repeat" description="ANK" evidence="4">
    <location>
        <begin position="166"/>
        <end position="198"/>
    </location>
</feature>
<dbReference type="PROSITE" id="PS01360">
    <property type="entry name" value="ZF_MYND_1"/>
    <property type="match status" value="1"/>
</dbReference>
<dbReference type="Gene3D" id="1.25.40.20">
    <property type="entry name" value="Ankyrin repeat-containing domain"/>
    <property type="match status" value="1"/>
</dbReference>
<dbReference type="SUPFAM" id="SSF48403">
    <property type="entry name" value="Ankyrin repeat"/>
    <property type="match status" value="1"/>
</dbReference>
<dbReference type="Pfam" id="PF12796">
    <property type="entry name" value="Ank_2"/>
    <property type="match status" value="1"/>
</dbReference>
<sequence length="430" mass="46769">MAAQDNPDGGLTVTSRMRELYETPGYLATTRGGQELRDLYQLNSNKFNASKLSSFGLACYVAQLDEVGRMIVTGQAPPLNGTETPYKFSYATILVAGSQRIVYTPPGSGKFAETLKLLLSKGCPPDVPDICLYTALHHATMNHNSRPELARILLEHASNVNYLNKYGSSAISAALLSGHVGAVDILMEFGASLDIADADGFVPGNSFVNYGPQVTAAVTKWLRKRSGEQAPLDEKKCDFCGKKDDGNQLKLKACSACRSARYCSAACQRSHWKTHKTTCKAFTPSNTVALKPSYDDLGGPVMPIADFRRRALGLPTDATPAHHMCSAHQPAAFPKSVIVKIQVPYVGDMSREDQVRFASYASQSPMLVYTKKRDFVCQIKRPDNPAAYDRVAKIIREKGVGAAKGYFAAELKSADELIVKVGELLAEQPF</sequence>
<evidence type="ECO:0000256" key="1">
    <source>
        <dbReference type="ARBA" id="ARBA00022723"/>
    </source>
</evidence>
<accession>A0A4Y9YXX5</accession>
<keyword evidence="2 5" id="KW-0863">Zinc-finger</keyword>
<dbReference type="Gene3D" id="6.10.140.2220">
    <property type="match status" value="1"/>
</dbReference>
<dbReference type="GO" id="GO:0005634">
    <property type="term" value="C:nucleus"/>
    <property type="evidence" value="ECO:0007669"/>
    <property type="project" value="TreeGrafter"/>
</dbReference>
<dbReference type="InterPro" id="IPR024119">
    <property type="entry name" value="TF_DEAF-1"/>
</dbReference>
<keyword evidence="1" id="KW-0479">Metal-binding</keyword>
<dbReference type="InterPro" id="IPR036770">
    <property type="entry name" value="Ankyrin_rpt-contain_sf"/>
</dbReference>
<organism evidence="7 8">
    <name type="scientific">Dentipellis fragilis</name>
    <dbReference type="NCBI Taxonomy" id="205917"/>
    <lineage>
        <taxon>Eukaryota</taxon>
        <taxon>Fungi</taxon>
        <taxon>Dikarya</taxon>
        <taxon>Basidiomycota</taxon>
        <taxon>Agaricomycotina</taxon>
        <taxon>Agaricomycetes</taxon>
        <taxon>Russulales</taxon>
        <taxon>Hericiaceae</taxon>
        <taxon>Dentipellis</taxon>
    </lineage>
</organism>
<reference evidence="7 8" key="1">
    <citation type="submission" date="2019-02" db="EMBL/GenBank/DDBJ databases">
        <title>Genome sequencing of the rare red list fungi Dentipellis fragilis.</title>
        <authorList>
            <person name="Buettner E."/>
            <person name="Kellner H."/>
        </authorList>
    </citation>
    <scope>NUCLEOTIDE SEQUENCE [LARGE SCALE GENOMIC DNA]</scope>
    <source>
        <strain evidence="7 8">DSM 105465</strain>
    </source>
</reference>
<dbReference type="AlphaFoldDB" id="A0A4Y9YXX5"/>
<dbReference type="GO" id="GO:0008270">
    <property type="term" value="F:zinc ion binding"/>
    <property type="evidence" value="ECO:0007669"/>
    <property type="project" value="UniProtKB-KW"/>
</dbReference>
<evidence type="ECO:0000256" key="2">
    <source>
        <dbReference type="ARBA" id="ARBA00022771"/>
    </source>
</evidence>
<evidence type="ECO:0000256" key="4">
    <source>
        <dbReference type="PROSITE-ProRule" id="PRU00023"/>
    </source>
</evidence>
<dbReference type="OrthoDB" id="194358at2759"/>
<keyword evidence="3" id="KW-0862">Zinc</keyword>
<feature type="domain" description="MYND-type" evidence="6">
    <location>
        <begin position="237"/>
        <end position="279"/>
    </location>
</feature>
<evidence type="ECO:0000256" key="5">
    <source>
        <dbReference type="PROSITE-ProRule" id="PRU00134"/>
    </source>
</evidence>
<dbReference type="Pfam" id="PF01753">
    <property type="entry name" value="zf-MYND"/>
    <property type="match status" value="1"/>
</dbReference>
<dbReference type="PROSITE" id="PS50088">
    <property type="entry name" value="ANK_REPEAT"/>
    <property type="match status" value="2"/>
</dbReference>
<dbReference type="GO" id="GO:0000981">
    <property type="term" value="F:DNA-binding transcription factor activity, RNA polymerase II-specific"/>
    <property type="evidence" value="ECO:0007669"/>
    <property type="project" value="TreeGrafter"/>
</dbReference>
<evidence type="ECO:0000313" key="7">
    <source>
        <dbReference type="EMBL" id="TFY66607.1"/>
    </source>
</evidence>
<dbReference type="PANTHER" id="PTHR10237">
    <property type="entry name" value="DEFORMED EPIDERMAL AUTOREGULATORY FACTOR 1 HOMOLOG SUPPRESSIN"/>
    <property type="match status" value="1"/>
</dbReference>
<protein>
    <recommendedName>
        <fullName evidence="6">MYND-type domain-containing protein</fullName>
    </recommendedName>
</protein>
<evidence type="ECO:0000256" key="3">
    <source>
        <dbReference type="ARBA" id="ARBA00022833"/>
    </source>
</evidence>